<organism evidence="2 3">
    <name type="scientific">Clathrus columnatus</name>
    <dbReference type="NCBI Taxonomy" id="1419009"/>
    <lineage>
        <taxon>Eukaryota</taxon>
        <taxon>Fungi</taxon>
        <taxon>Dikarya</taxon>
        <taxon>Basidiomycota</taxon>
        <taxon>Agaricomycotina</taxon>
        <taxon>Agaricomycetes</taxon>
        <taxon>Phallomycetidae</taxon>
        <taxon>Phallales</taxon>
        <taxon>Clathraceae</taxon>
        <taxon>Clathrus</taxon>
    </lineage>
</organism>
<dbReference type="InterPro" id="IPR036047">
    <property type="entry name" value="F-box-like_dom_sf"/>
</dbReference>
<sequence length="532" mass="58612">MTAILSPSYLPFTPRNEYAFTSSMDVDQAGDDLCALNAQIAALQAQLAILQSRRHALVQTLIIRALTPPYDEKPSAPLVTQLAPELLGYIFELALEPNSLSNVNLLSISNVCKRWRSIAQLTPQLWTNVILTAPTPMSSTSSYFGQHIQPSSESNTDSMTSFLNLLTTWIPRSGALPFHLSIRNRSPTNRRIRKSQVFTNDLFDHRRSMSPVFQQALETLYKHLGRCQSIQVDEDMTDIWTHLFSALRSVSAFAIASNLHTLVLGGPADITASDIGNLPLAAFKIQLPSLHTLDVTCPAAIETLGGLNIDCSQLRILKWRTRGSFCGPSGWGNDEITDLLAQCTHLEELEVDHLPQTHRLTSNLITLPALTKFTIKFTLFEDPAVLFSMIHAPELEELILEQTSPIGHVLGLSGAVGEFLRANANTSVSSHRLRSLKLSGLILKDLDAPLFQALDSVRFSSDDLNLTFTRCFLHDAFVSQTFGVLAVTESAGVIQPPFSRLSTLNLHSTACNPRLLHDVIEARGSVQLLISD</sequence>
<proteinExistence type="predicted"/>
<evidence type="ECO:0000313" key="2">
    <source>
        <dbReference type="EMBL" id="GJJ11474.1"/>
    </source>
</evidence>
<dbReference type="Gene3D" id="3.80.10.10">
    <property type="entry name" value="Ribonuclease Inhibitor"/>
    <property type="match status" value="1"/>
</dbReference>
<feature type="domain" description="F-box" evidence="1">
    <location>
        <begin position="84"/>
        <end position="130"/>
    </location>
</feature>
<dbReference type="Gene3D" id="1.20.1280.50">
    <property type="match status" value="1"/>
</dbReference>
<dbReference type="InterPro" id="IPR032675">
    <property type="entry name" value="LRR_dom_sf"/>
</dbReference>
<evidence type="ECO:0000313" key="3">
    <source>
        <dbReference type="Proteomes" id="UP001050691"/>
    </source>
</evidence>
<gene>
    <name evidence="2" type="ORF">Clacol_005707</name>
</gene>
<name>A0AAV5AA36_9AGAM</name>
<protein>
    <recommendedName>
        <fullName evidence="1">F-box domain-containing protein</fullName>
    </recommendedName>
</protein>
<dbReference type="InterPro" id="IPR001810">
    <property type="entry name" value="F-box_dom"/>
</dbReference>
<dbReference type="EMBL" id="BPWL01000006">
    <property type="protein sequence ID" value="GJJ11474.1"/>
    <property type="molecule type" value="Genomic_DNA"/>
</dbReference>
<keyword evidence="3" id="KW-1185">Reference proteome</keyword>
<evidence type="ECO:0000259" key="1">
    <source>
        <dbReference type="Pfam" id="PF12937"/>
    </source>
</evidence>
<dbReference type="AlphaFoldDB" id="A0AAV5AA36"/>
<reference evidence="2" key="1">
    <citation type="submission" date="2021-10" db="EMBL/GenBank/DDBJ databases">
        <title>De novo Genome Assembly of Clathrus columnatus (Basidiomycota, Fungi) Using Illumina and Nanopore Sequence Data.</title>
        <authorList>
            <person name="Ogiso-Tanaka E."/>
            <person name="Itagaki H."/>
            <person name="Hosoya T."/>
            <person name="Hosaka K."/>
        </authorList>
    </citation>
    <scope>NUCLEOTIDE SEQUENCE</scope>
    <source>
        <strain evidence="2">MO-923</strain>
    </source>
</reference>
<dbReference type="SUPFAM" id="SSF81383">
    <property type="entry name" value="F-box domain"/>
    <property type="match status" value="1"/>
</dbReference>
<dbReference type="SUPFAM" id="SSF52047">
    <property type="entry name" value="RNI-like"/>
    <property type="match status" value="1"/>
</dbReference>
<dbReference type="Proteomes" id="UP001050691">
    <property type="component" value="Unassembled WGS sequence"/>
</dbReference>
<accession>A0AAV5AA36</accession>
<dbReference type="Pfam" id="PF12937">
    <property type="entry name" value="F-box-like"/>
    <property type="match status" value="1"/>
</dbReference>
<comment type="caution">
    <text evidence="2">The sequence shown here is derived from an EMBL/GenBank/DDBJ whole genome shotgun (WGS) entry which is preliminary data.</text>
</comment>